<accession>A0A7W6MHF0</accession>
<proteinExistence type="predicted"/>
<keyword evidence="2" id="KW-1185">Reference proteome</keyword>
<dbReference type="Proteomes" id="UP000524492">
    <property type="component" value="Unassembled WGS sequence"/>
</dbReference>
<dbReference type="EMBL" id="JACIFV010000009">
    <property type="protein sequence ID" value="MBB4192741.1"/>
    <property type="molecule type" value="Genomic_DNA"/>
</dbReference>
<dbReference type="RefSeq" id="WP_184456978.1">
    <property type="nucleotide sequence ID" value="NZ_JACIFV010000009.1"/>
</dbReference>
<dbReference type="AlphaFoldDB" id="A0A7W6MHF0"/>
<comment type="caution">
    <text evidence="1">The sequence shown here is derived from an EMBL/GenBank/DDBJ whole genome shotgun (WGS) entry which is preliminary data.</text>
</comment>
<evidence type="ECO:0000313" key="2">
    <source>
        <dbReference type="Proteomes" id="UP000524492"/>
    </source>
</evidence>
<sequence>MTDDKFARGMFIGLPLTLLIWGLLALAAVSLAGCQSYQPPAGGLEGGVREVLR</sequence>
<dbReference type="PROSITE" id="PS51257">
    <property type="entry name" value="PROKAR_LIPOPROTEIN"/>
    <property type="match status" value="1"/>
</dbReference>
<gene>
    <name evidence="1" type="ORF">GGD53_002901</name>
</gene>
<organism evidence="1 2">
    <name type="scientific">Rhizobium aethiopicum</name>
    <dbReference type="NCBI Taxonomy" id="1138170"/>
    <lineage>
        <taxon>Bacteria</taxon>
        <taxon>Pseudomonadati</taxon>
        <taxon>Pseudomonadota</taxon>
        <taxon>Alphaproteobacteria</taxon>
        <taxon>Hyphomicrobiales</taxon>
        <taxon>Rhizobiaceae</taxon>
        <taxon>Rhizobium/Agrobacterium group</taxon>
        <taxon>Rhizobium</taxon>
    </lineage>
</organism>
<name>A0A7W6MHF0_9HYPH</name>
<protein>
    <submittedName>
        <fullName evidence="1">Uncharacterized protein</fullName>
    </submittedName>
</protein>
<reference evidence="1 2" key="1">
    <citation type="submission" date="2020-08" db="EMBL/GenBank/DDBJ databases">
        <title>Genomic Encyclopedia of Type Strains, Phase IV (KMG-V): Genome sequencing to study the core and pangenomes of soil and plant-associated prokaryotes.</title>
        <authorList>
            <person name="Whitman W."/>
        </authorList>
    </citation>
    <scope>NUCLEOTIDE SEQUENCE [LARGE SCALE GENOMIC DNA]</scope>
    <source>
        <strain evidence="1 2">SEMIA 4074</strain>
    </source>
</reference>
<evidence type="ECO:0000313" key="1">
    <source>
        <dbReference type="EMBL" id="MBB4192741.1"/>
    </source>
</evidence>